<evidence type="ECO:0000313" key="1">
    <source>
        <dbReference type="EMBL" id="KAK7039968.1"/>
    </source>
</evidence>
<dbReference type="AlphaFoldDB" id="A0AAW0CK85"/>
<dbReference type="Proteomes" id="UP001362999">
    <property type="component" value="Unassembled WGS sequence"/>
</dbReference>
<accession>A0AAW0CK85</accession>
<organism evidence="1 2">
    <name type="scientific">Favolaschia claudopus</name>
    <dbReference type="NCBI Taxonomy" id="2862362"/>
    <lineage>
        <taxon>Eukaryota</taxon>
        <taxon>Fungi</taxon>
        <taxon>Dikarya</taxon>
        <taxon>Basidiomycota</taxon>
        <taxon>Agaricomycotina</taxon>
        <taxon>Agaricomycetes</taxon>
        <taxon>Agaricomycetidae</taxon>
        <taxon>Agaricales</taxon>
        <taxon>Marasmiineae</taxon>
        <taxon>Mycenaceae</taxon>
        <taxon>Favolaschia</taxon>
    </lineage>
</organism>
<gene>
    <name evidence="1" type="ORF">R3P38DRAFT_3181791</name>
</gene>
<sequence length="348" mass="39366">MPGEPFAYRDPVIHPPEYLLSPAEVSKMMDHIDLEDYFPCLYDFGLCQSQTIPLTLHSTGVRPHSVVKHVAGDMQEVAYLPQVQCDPPEWSVAVDAGVLVDTHMMPNGWTRVFLFAYNEILGANFELKLSPNYPSVRAHLWHQFAWFAQANSIFGRLGLECSSCSYIDRIQIRYKVIGWAPGSLGKIYLFLPPYRTFFSADLTRVCFPKAEPYWSFNPSGTDHLSNNQTSAPAIPQTCLEILVDQISIDEAVLEDIHKFNTRKGFDADSQEVAKHLELPLYCLGAEGDPSPSSLYYYSDLSWMEGCESALHSTNKQIRYSSISDLFTEPLADTDSDEEKILYPRARTE</sequence>
<keyword evidence="2" id="KW-1185">Reference proteome</keyword>
<protein>
    <submittedName>
        <fullName evidence="1">Uncharacterized protein</fullName>
    </submittedName>
</protein>
<dbReference type="EMBL" id="JAWWNJ010000016">
    <property type="protein sequence ID" value="KAK7039968.1"/>
    <property type="molecule type" value="Genomic_DNA"/>
</dbReference>
<name>A0AAW0CK85_9AGAR</name>
<comment type="caution">
    <text evidence="1">The sequence shown here is derived from an EMBL/GenBank/DDBJ whole genome shotgun (WGS) entry which is preliminary data.</text>
</comment>
<proteinExistence type="predicted"/>
<reference evidence="1 2" key="1">
    <citation type="journal article" date="2024" name="J Genomics">
        <title>Draft genome sequencing and assembly of Favolaschia claudopus CIRM-BRFM 2984 isolated from oak limbs.</title>
        <authorList>
            <person name="Navarro D."/>
            <person name="Drula E."/>
            <person name="Chaduli D."/>
            <person name="Cazenave R."/>
            <person name="Ahrendt S."/>
            <person name="Wang J."/>
            <person name="Lipzen A."/>
            <person name="Daum C."/>
            <person name="Barry K."/>
            <person name="Grigoriev I.V."/>
            <person name="Favel A."/>
            <person name="Rosso M.N."/>
            <person name="Martin F."/>
        </authorList>
    </citation>
    <scope>NUCLEOTIDE SEQUENCE [LARGE SCALE GENOMIC DNA]</scope>
    <source>
        <strain evidence="1 2">CIRM-BRFM 2984</strain>
    </source>
</reference>
<evidence type="ECO:0000313" key="2">
    <source>
        <dbReference type="Proteomes" id="UP001362999"/>
    </source>
</evidence>